<evidence type="ECO:0000313" key="2">
    <source>
        <dbReference type="Proteomes" id="UP000786875"/>
    </source>
</evidence>
<proteinExistence type="predicted"/>
<accession>A0ABS5T2C3</accession>
<organism evidence="1 2">
    <name type="scientific">Rosenbergiella australiborealis</name>
    <dbReference type="NCBI Taxonomy" id="1544696"/>
    <lineage>
        <taxon>Bacteria</taxon>
        <taxon>Pseudomonadati</taxon>
        <taxon>Pseudomonadota</taxon>
        <taxon>Gammaproteobacteria</taxon>
        <taxon>Enterobacterales</taxon>
        <taxon>Erwiniaceae</taxon>
        <taxon>Rosenbergiella</taxon>
    </lineage>
</organism>
<dbReference type="Proteomes" id="UP000786875">
    <property type="component" value="Unassembled WGS sequence"/>
</dbReference>
<dbReference type="InterPro" id="IPR010710">
    <property type="entry name" value="DUF1289"/>
</dbReference>
<dbReference type="RefSeq" id="WP_214212503.1">
    <property type="nucleotide sequence ID" value="NZ_JABBFO010000002.1"/>
</dbReference>
<sequence>MAEQLEMFTLPNPCRGLCQTNARGYCLGCFRNRQERFGWQSFSDTQKQNILRLCRLRRYAAQQSVDKSTEPTLQQGELF</sequence>
<keyword evidence="2" id="KW-1185">Reference proteome</keyword>
<dbReference type="PANTHER" id="PTHR35175:SF1">
    <property type="entry name" value="OXIDOREDUCTASE"/>
    <property type="match status" value="1"/>
</dbReference>
<reference evidence="1 2" key="1">
    <citation type="submission" date="2020-04" db="EMBL/GenBank/DDBJ databases">
        <title>Genome sequencing of Rosenbergiella species.</title>
        <authorList>
            <person name="Alvarez-Perez S."/>
            <person name="Lievens B."/>
        </authorList>
    </citation>
    <scope>NUCLEOTIDE SEQUENCE [LARGE SCALE GENOMIC DNA]</scope>
    <source>
        <strain evidence="1 2">CdVSA20.1</strain>
    </source>
</reference>
<gene>
    <name evidence="1" type="ORF">HGT73_03730</name>
</gene>
<comment type="caution">
    <text evidence="1">The sequence shown here is derived from an EMBL/GenBank/DDBJ whole genome shotgun (WGS) entry which is preliminary data.</text>
</comment>
<dbReference type="EMBL" id="JABBFO010000002">
    <property type="protein sequence ID" value="MBT0726500.1"/>
    <property type="molecule type" value="Genomic_DNA"/>
</dbReference>
<dbReference type="PANTHER" id="PTHR35175">
    <property type="entry name" value="DUF1289 DOMAIN-CONTAINING PROTEIN"/>
    <property type="match status" value="1"/>
</dbReference>
<dbReference type="Pfam" id="PF06945">
    <property type="entry name" value="DUF1289"/>
    <property type="match status" value="1"/>
</dbReference>
<evidence type="ECO:0000313" key="1">
    <source>
        <dbReference type="EMBL" id="MBT0726500.1"/>
    </source>
</evidence>
<protein>
    <submittedName>
        <fullName evidence="1">DUF1289 domain-containing protein</fullName>
    </submittedName>
</protein>
<name>A0ABS5T2C3_9GAMM</name>